<keyword evidence="2" id="KW-1185">Reference proteome</keyword>
<gene>
    <name evidence="1" type="ORF">PPENT_87.1.T0690155</name>
</gene>
<proteinExistence type="predicted"/>
<evidence type="ECO:0000313" key="1">
    <source>
        <dbReference type="EMBL" id="CAD8178358.1"/>
    </source>
</evidence>
<organism evidence="1 2">
    <name type="scientific">Paramecium pentaurelia</name>
    <dbReference type="NCBI Taxonomy" id="43138"/>
    <lineage>
        <taxon>Eukaryota</taxon>
        <taxon>Sar</taxon>
        <taxon>Alveolata</taxon>
        <taxon>Ciliophora</taxon>
        <taxon>Intramacronucleata</taxon>
        <taxon>Oligohymenophorea</taxon>
        <taxon>Peniculida</taxon>
        <taxon>Parameciidae</taxon>
        <taxon>Paramecium</taxon>
    </lineage>
</organism>
<sequence length="182" mass="21342">MSVSPPKSQSLSADRRKTTLFMYPFPKPPSVSHLPIFNMTINKENVQPQKQSWNMYQQSQQLTTVSQKKKPQKFIELESQKDPKVKYKFPIFTDNQLGIKLEYQQLLQETYDNDDDVNTRESVMQYFIDVCKQDLVQGMRENKTIKDKKGRNPIINFAGLQNRLKEQYTKIEIDAQIVTDAM</sequence>
<dbReference type="OrthoDB" id="287370at2759"/>
<accession>A0A8S1VKA4</accession>
<dbReference type="EMBL" id="CAJJDO010000069">
    <property type="protein sequence ID" value="CAD8178358.1"/>
    <property type="molecule type" value="Genomic_DNA"/>
</dbReference>
<dbReference type="AlphaFoldDB" id="A0A8S1VKA4"/>
<reference evidence="1" key="1">
    <citation type="submission" date="2021-01" db="EMBL/GenBank/DDBJ databases">
        <authorList>
            <consortium name="Genoscope - CEA"/>
            <person name="William W."/>
        </authorList>
    </citation>
    <scope>NUCLEOTIDE SEQUENCE</scope>
</reference>
<protein>
    <submittedName>
        <fullName evidence="1">Uncharacterized protein</fullName>
    </submittedName>
</protein>
<name>A0A8S1VKA4_9CILI</name>
<evidence type="ECO:0000313" key="2">
    <source>
        <dbReference type="Proteomes" id="UP000689195"/>
    </source>
</evidence>
<dbReference type="Proteomes" id="UP000689195">
    <property type="component" value="Unassembled WGS sequence"/>
</dbReference>
<comment type="caution">
    <text evidence="1">The sequence shown here is derived from an EMBL/GenBank/DDBJ whole genome shotgun (WGS) entry which is preliminary data.</text>
</comment>